<evidence type="ECO:0000256" key="1">
    <source>
        <dbReference type="ARBA" id="ARBA00000085"/>
    </source>
</evidence>
<evidence type="ECO:0000256" key="6">
    <source>
        <dbReference type="ARBA" id="ARBA00022777"/>
    </source>
</evidence>
<evidence type="ECO:0000256" key="9">
    <source>
        <dbReference type="SAM" id="Coils"/>
    </source>
</evidence>
<dbReference type="Gene3D" id="3.30.565.10">
    <property type="entry name" value="Histidine kinase-like ATPase, C-terminal domain"/>
    <property type="match status" value="1"/>
</dbReference>
<evidence type="ECO:0000256" key="7">
    <source>
        <dbReference type="ARBA" id="ARBA00022840"/>
    </source>
</evidence>
<keyword evidence="10" id="KW-0472">Membrane</keyword>
<keyword evidence="7" id="KW-0067">ATP-binding</keyword>
<dbReference type="CDD" id="cd16917">
    <property type="entry name" value="HATPase_UhpB-NarQ-NarX-like"/>
    <property type="match status" value="1"/>
</dbReference>
<keyword evidence="4" id="KW-0808">Transferase</keyword>
<dbReference type="PANTHER" id="PTHR24421">
    <property type="entry name" value="NITRATE/NITRITE SENSOR PROTEIN NARX-RELATED"/>
    <property type="match status" value="1"/>
</dbReference>
<feature type="transmembrane region" description="Helical" evidence="10">
    <location>
        <begin position="92"/>
        <end position="111"/>
    </location>
</feature>
<dbReference type="InterPro" id="IPR011712">
    <property type="entry name" value="Sig_transdc_His_kin_sub3_dim/P"/>
</dbReference>
<evidence type="ECO:0000256" key="5">
    <source>
        <dbReference type="ARBA" id="ARBA00022741"/>
    </source>
</evidence>
<feature type="transmembrane region" description="Helical" evidence="10">
    <location>
        <begin position="26"/>
        <end position="43"/>
    </location>
</feature>
<evidence type="ECO:0000259" key="11">
    <source>
        <dbReference type="Pfam" id="PF07730"/>
    </source>
</evidence>
<dbReference type="SUPFAM" id="SSF55874">
    <property type="entry name" value="ATPase domain of HSP90 chaperone/DNA topoisomerase II/histidine kinase"/>
    <property type="match status" value="1"/>
</dbReference>
<feature type="coiled-coil region" evidence="9">
    <location>
        <begin position="136"/>
        <end position="163"/>
    </location>
</feature>
<gene>
    <name evidence="13" type="ORF">GCM10010468_26070</name>
</gene>
<keyword evidence="5" id="KW-0547">Nucleotide-binding</keyword>
<evidence type="ECO:0000256" key="3">
    <source>
        <dbReference type="ARBA" id="ARBA00022553"/>
    </source>
</evidence>
<feature type="domain" description="Signal transduction histidine kinase subgroup 3 dimerisation and phosphoacceptor" evidence="11">
    <location>
        <begin position="168"/>
        <end position="233"/>
    </location>
</feature>
<comment type="caution">
    <text evidence="13">The sequence shown here is derived from an EMBL/GenBank/DDBJ whole genome shotgun (WGS) entry which is preliminary data.</text>
</comment>
<keyword evidence="6 13" id="KW-0418">Kinase</keyword>
<evidence type="ECO:0000256" key="4">
    <source>
        <dbReference type="ARBA" id="ARBA00022679"/>
    </source>
</evidence>
<dbReference type="Pfam" id="PF07730">
    <property type="entry name" value="HisKA_3"/>
    <property type="match status" value="1"/>
</dbReference>
<dbReference type="Gene3D" id="1.20.5.1930">
    <property type="match status" value="1"/>
</dbReference>
<comment type="catalytic activity">
    <reaction evidence="1">
        <text>ATP + protein L-histidine = ADP + protein N-phospho-L-histidine.</text>
        <dbReference type="EC" id="2.7.13.3"/>
    </reaction>
</comment>
<keyword evidence="8" id="KW-0902">Two-component regulatory system</keyword>
<dbReference type="InterPro" id="IPR036890">
    <property type="entry name" value="HATPase_C_sf"/>
</dbReference>
<evidence type="ECO:0000256" key="10">
    <source>
        <dbReference type="SAM" id="Phobius"/>
    </source>
</evidence>
<dbReference type="Pfam" id="PF23539">
    <property type="entry name" value="DUF7134"/>
    <property type="match status" value="1"/>
</dbReference>
<dbReference type="EMBL" id="BAAAUV010000005">
    <property type="protein sequence ID" value="GAA3208904.1"/>
    <property type="molecule type" value="Genomic_DNA"/>
</dbReference>
<name>A0ABP6QAS6_9ACTN</name>
<dbReference type="PANTHER" id="PTHR24421:SF10">
    <property type="entry name" value="NITRATE_NITRITE SENSOR PROTEIN NARQ"/>
    <property type="match status" value="1"/>
</dbReference>
<evidence type="ECO:0000259" key="12">
    <source>
        <dbReference type="Pfam" id="PF23539"/>
    </source>
</evidence>
<protein>
    <recommendedName>
        <fullName evidence="2">histidine kinase</fullName>
        <ecNumber evidence="2">2.7.13.3</ecNumber>
    </recommendedName>
</protein>
<dbReference type="GO" id="GO:0016301">
    <property type="term" value="F:kinase activity"/>
    <property type="evidence" value="ECO:0007669"/>
    <property type="project" value="UniProtKB-KW"/>
</dbReference>
<evidence type="ECO:0000313" key="13">
    <source>
        <dbReference type="EMBL" id="GAA3208904.1"/>
    </source>
</evidence>
<keyword evidence="9" id="KW-0175">Coiled coil</keyword>
<dbReference type="InterPro" id="IPR050482">
    <property type="entry name" value="Sensor_HK_TwoCompSys"/>
</dbReference>
<feature type="transmembrane region" description="Helical" evidence="10">
    <location>
        <begin position="50"/>
        <end position="80"/>
    </location>
</feature>
<keyword evidence="10" id="KW-1133">Transmembrane helix</keyword>
<feature type="domain" description="DUF7134" evidence="12">
    <location>
        <begin position="5"/>
        <end position="132"/>
    </location>
</feature>
<dbReference type="InterPro" id="IPR055558">
    <property type="entry name" value="DUF7134"/>
</dbReference>
<sequence length="376" mass="40351">MLAIAVYLTTLAGAVFHDEEAAGPPAAQVVVFGAAVCAALAYRRRWPLEVLVVVTTGTAFYLASGGLKSPLMLATMIAIYTFAVRRSRREGWTTACVISGVLLGTAMLFGARTWYGPESIALVAQAALAVCAGDAVRNHRAYIREVEARADRAERTREEEASRRVIDERLRIARELHDVLAHHIALINVQAGVASHVLEADPAQARQSLAHIRDAARSALEEVRTTIGLLRQPNSPVELEVEPSPGLDRLSDLIAGHAAAGLIVDRETEGTVRDLPPTVDLTAYRIIQEALTNVRKHGSKPYALLRLGYRLDGLAIEVVNAADPSEGEGHGLLGMRERALAVHGTFAAGWSGGDFTVTARLPYPEAPRTVRCGGGQ</sequence>
<keyword evidence="3" id="KW-0597">Phosphoprotein</keyword>
<reference evidence="14" key="1">
    <citation type="journal article" date="2019" name="Int. J. Syst. Evol. Microbiol.">
        <title>The Global Catalogue of Microorganisms (GCM) 10K type strain sequencing project: providing services to taxonomists for standard genome sequencing and annotation.</title>
        <authorList>
            <consortium name="The Broad Institute Genomics Platform"/>
            <consortium name="The Broad Institute Genome Sequencing Center for Infectious Disease"/>
            <person name="Wu L."/>
            <person name="Ma J."/>
        </authorList>
    </citation>
    <scope>NUCLEOTIDE SEQUENCE [LARGE SCALE GENOMIC DNA]</scope>
    <source>
        <strain evidence="14">JCM 9377</strain>
    </source>
</reference>
<keyword evidence="10" id="KW-0812">Transmembrane</keyword>
<keyword evidence="14" id="KW-1185">Reference proteome</keyword>
<accession>A0ABP6QAS6</accession>
<proteinExistence type="predicted"/>
<dbReference type="Proteomes" id="UP001501237">
    <property type="component" value="Unassembled WGS sequence"/>
</dbReference>
<organism evidence="13 14">
    <name type="scientific">Actinocorallia longicatena</name>
    <dbReference type="NCBI Taxonomy" id="111803"/>
    <lineage>
        <taxon>Bacteria</taxon>
        <taxon>Bacillati</taxon>
        <taxon>Actinomycetota</taxon>
        <taxon>Actinomycetes</taxon>
        <taxon>Streptosporangiales</taxon>
        <taxon>Thermomonosporaceae</taxon>
        <taxon>Actinocorallia</taxon>
    </lineage>
</organism>
<dbReference type="EC" id="2.7.13.3" evidence="2"/>
<evidence type="ECO:0000313" key="14">
    <source>
        <dbReference type="Proteomes" id="UP001501237"/>
    </source>
</evidence>
<evidence type="ECO:0000256" key="8">
    <source>
        <dbReference type="ARBA" id="ARBA00023012"/>
    </source>
</evidence>
<evidence type="ECO:0000256" key="2">
    <source>
        <dbReference type="ARBA" id="ARBA00012438"/>
    </source>
</evidence>